<comment type="caution">
    <text evidence="6">The sequence shown here is derived from an EMBL/GenBank/DDBJ whole genome shotgun (WGS) entry which is preliminary data.</text>
</comment>
<keyword evidence="1" id="KW-0949">S-adenosyl-L-methionine</keyword>
<dbReference type="SFLD" id="SFLDG01067">
    <property type="entry name" value="SPASM/twitch_domain_containing"/>
    <property type="match status" value="1"/>
</dbReference>
<dbReference type="InterPro" id="IPR013785">
    <property type="entry name" value="Aldolase_TIM"/>
</dbReference>
<name>A0A423UIC6_9ACTN</name>
<dbReference type="PANTHER" id="PTHR43524:SF1">
    <property type="entry name" value="RADICAL SAM SUPERFAMILY PROTEIN"/>
    <property type="match status" value="1"/>
</dbReference>
<organism evidence="6 7">
    <name type="scientific">Gordonibacter urolithinfaciens</name>
    <dbReference type="NCBI Taxonomy" id="1335613"/>
    <lineage>
        <taxon>Bacteria</taxon>
        <taxon>Bacillati</taxon>
        <taxon>Actinomycetota</taxon>
        <taxon>Coriobacteriia</taxon>
        <taxon>Eggerthellales</taxon>
        <taxon>Eggerthellaceae</taxon>
        <taxon>Gordonibacter</taxon>
    </lineage>
</organism>
<evidence type="ECO:0000256" key="3">
    <source>
        <dbReference type="ARBA" id="ARBA00023004"/>
    </source>
</evidence>
<dbReference type="CDD" id="cd01335">
    <property type="entry name" value="Radical_SAM"/>
    <property type="match status" value="1"/>
</dbReference>
<dbReference type="PANTHER" id="PTHR43524">
    <property type="entry name" value="RADICAL SAM SUPERFAMILY PROTEIN"/>
    <property type="match status" value="1"/>
</dbReference>
<evidence type="ECO:0000259" key="5">
    <source>
        <dbReference type="Pfam" id="PF04055"/>
    </source>
</evidence>
<accession>A0A423UIC6</accession>
<evidence type="ECO:0000256" key="2">
    <source>
        <dbReference type="ARBA" id="ARBA00022723"/>
    </source>
</evidence>
<dbReference type="EMBL" id="QIBW01000014">
    <property type="protein sequence ID" value="ROT88779.1"/>
    <property type="molecule type" value="Genomic_DNA"/>
</dbReference>
<reference evidence="7" key="1">
    <citation type="submission" date="2018-05" db="EMBL/GenBank/DDBJ databases">
        <title>Genome Sequencing of selected type strains of the family Eggerthellaceae.</title>
        <authorList>
            <person name="Danylec N."/>
            <person name="Stoll D.A."/>
            <person name="Doetsch A."/>
            <person name="Huch M."/>
        </authorList>
    </citation>
    <scope>NUCLEOTIDE SEQUENCE [LARGE SCALE GENOMIC DNA]</scope>
    <source>
        <strain evidence="7">DSM 27213</strain>
    </source>
</reference>
<dbReference type="InterPro" id="IPR058240">
    <property type="entry name" value="rSAM_sf"/>
</dbReference>
<dbReference type="GO" id="GO:0046872">
    <property type="term" value="F:metal ion binding"/>
    <property type="evidence" value="ECO:0007669"/>
    <property type="project" value="UniProtKB-KW"/>
</dbReference>
<proteinExistence type="predicted"/>
<sequence>MTNRPLFQAFCHHVLRYPPERSRPMSSTKKTIAEGAQSAVARKLLAYAQGGDPDVQLPKMLKAVDALVPKDYLVEQRALFHEVIDHPDNNWMVLLKSLWADIDPGVLQKVLENFLVNASLIGLRRQDAAAAEHGCNVPWALLVDPTSACNLHCTGCWAAEYGDRLNLTFEELDSIVEQGKELGVFFYLFSGGEPLVRKRDVIRLCEKHDDCAFTAFTNATLIDDALAEDMLRVRNLIPAISVEGFEEATDARRGKGTYAAVVRAMDVLRRHRLPFGVSCCYTHANAASIGSEAFFDDLVARGAKFAWFFTYMPVGASAPTDLLATAEDRAFMYRRIRAFRETKPLFTMDFWNDGEFTQGCIAGGRRYLHINANGDIEPCAFIHYSDANIRDTPLLEALKRPLFMAYHDNQPFNGNHLRPCPVLDNKDRLAQMVEASGARSTDLEEPEDAAALCAKTHAAADRWEPVAQRLWEEGHWTSGPNAGRRK</sequence>
<keyword evidence="2" id="KW-0479">Metal-binding</keyword>
<dbReference type="SFLD" id="SFLDS00029">
    <property type="entry name" value="Radical_SAM"/>
    <property type="match status" value="1"/>
</dbReference>
<evidence type="ECO:0000256" key="4">
    <source>
        <dbReference type="ARBA" id="ARBA00023014"/>
    </source>
</evidence>
<dbReference type="SUPFAM" id="SSF102114">
    <property type="entry name" value="Radical SAM enzymes"/>
    <property type="match status" value="1"/>
</dbReference>
<dbReference type="GO" id="GO:0003824">
    <property type="term" value="F:catalytic activity"/>
    <property type="evidence" value="ECO:0007669"/>
    <property type="project" value="InterPro"/>
</dbReference>
<dbReference type="Pfam" id="PF04055">
    <property type="entry name" value="Radical_SAM"/>
    <property type="match status" value="1"/>
</dbReference>
<dbReference type="InterPro" id="IPR007197">
    <property type="entry name" value="rSAM"/>
</dbReference>
<protein>
    <submittedName>
        <fullName evidence="6">Radical SAM protein</fullName>
    </submittedName>
</protein>
<gene>
    <name evidence="6" type="ORF">DMP12_11175</name>
</gene>
<evidence type="ECO:0000313" key="7">
    <source>
        <dbReference type="Proteomes" id="UP000285258"/>
    </source>
</evidence>
<dbReference type="CDD" id="cd21128">
    <property type="entry name" value="SPASM_rSAM"/>
    <property type="match status" value="1"/>
</dbReference>
<feature type="domain" description="Radical SAM core" evidence="5">
    <location>
        <begin position="145"/>
        <end position="275"/>
    </location>
</feature>
<dbReference type="GO" id="GO:0051536">
    <property type="term" value="F:iron-sulfur cluster binding"/>
    <property type="evidence" value="ECO:0007669"/>
    <property type="project" value="UniProtKB-KW"/>
</dbReference>
<dbReference type="AlphaFoldDB" id="A0A423UIC6"/>
<evidence type="ECO:0000313" key="6">
    <source>
        <dbReference type="EMBL" id="ROT88779.1"/>
    </source>
</evidence>
<keyword evidence="4" id="KW-0411">Iron-sulfur</keyword>
<evidence type="ECO:0000256" key="1">
    <source>
        <dbReference type="ARBA" id="ARBA00022691"/>
    </source>
</evidence>
<keyword evidence="3" id="KW-0408">Iron</keyword>
<dbReference type="Proteomes" id="UP000285258">
    <property type="component" value="Unassembled WGS sequence"/>
</dbReference>
<dbReference type="Gene3D" id="3.20.20.70">
    <property type="entry name" value="Aldolase class I"/>
    <property type="match status" value="1"/>
</dbReference>